<dbReference type="PROSITE" id="PS00211">
    <property type="entry name" value="ABC_TRANSPORTER_1"/>
    <property type="match status" value="1"/>
</dbReference>
<name>A0A934IRE9_9HYPH</name>
<dbReference type="InterPro" id="IPR005895">
    <property type="entry name" value="ABC_transptr_haem_export_CcmA"/>
</dbReference>
<dbReference type="InterPro" id="IPR003593">
    <property type="entry name" value="AAA+_ATPase"/>
</dbReference>
<dbReference type="GO" id="GO:0022857">
    <property type="term" value="F:transmembrane transporter activity"/>
    <property type="evidence" value="ECO:0007669"/>
    <property type="project" value="InterPro"/>
</dbReference>
<evidence type="ECO:0000256" key="4">
    <source>
        <dbReference type="ARBA" id="ARBA00022748"/>
    </source>
</evidence>
<dbReference type="InterPro" id="IPR003439">
    <property type="entry name" value="ABC_transporter-like_ATP-bd"/>
</dbReference>
<dbReference type="NCBIfam" id="TIGR01189">
    <property type="entry name" value="ccmA"/>
    <property type="match status" value="1"/>
</dbReference>
<dbReference type="EMBL" id="JAEKJA010000037">
    <property type="protein sequence ID" value="MBJ3778727.1"/>
    <property type="molecule type" value="Genomic_DNA"/>
</dbReference>
<dbReference type="PROSITE" id="PS50893">
    <property type="entry name" value="ABC_TRANSPORTER_2"/>
    <property type="match status" value="1"/>
</dbReference>
<dbReference type="Gene3D" id="3.40.50.300">
    <property type="entry name" value="P-loop containing nucleotide triphosphate hydrolases"/>
    <property type="match status" value="1"/>
</dbReference>
<keyword evidence="5 9" id="KW-0067">ATP-binding</keyword>
<evidence type="ECO:0000256" key="7">
    <source>
        <dbReference type="ARBA" id="ARBA00023136"/>
    </source>
</evidence>
<evidence type="ECO:0000256" key="1">
    <source>
        <dbReference type="ARBA" id="ARBA00005417"/>
    </source>
</evidence>
<dbReference type="GO" id="GO:0016887">
    <property type="term" value="F:ATP hydrolysis activity"/>
    <property type="evidence" value="ECO:0007669"/>
    <property type="project" value="InterPro"/>
</dbReference>
<evidence type="ECO:0000313" key="9">
    <source>
        <dbReference type="EMBL" id="MBJ3778727.1"/>
    </source>
</evidence>
<evidence type="ECO:0000256" key="6">
    <source>
        <dbReference type="ARBA" id="ARBA00022967"/>
    </source>
</evidence>
<dbReference type="InterPro" id="IPR017871">
    <property type="entry name" value="ABC_transporter-like_CS"/>
</dbReference>
<dbReference type="Pfam" id="PF00005">
    <property type="entry name" value="ABC_tran"/>
    <property type="match status" value="1"/>
</dbReference>
<feature type="domain" description="ABC transporter" evidence="8">
    <location>
        <begin position="4"/>
        <end position="201"/>
    </location>
</feature>
<dbReference type="InterPro" id="IPR027417">
    <property type="entry name" value="P-loop_NTPase"/>
</dbReference>
<evidence type="ECO:0000256" key="2">
    <source>
        <dbReference type="ARBA" id="ARBA00022448"/>
    </source>
</evidence>
<comment type="similarity">
    <text evidence="1">Belongs to the ABC transporter superfamily.</text>
</comment>
<dbReference type="SMART" id="SM00382">
    <property type="entry name" value="AAA"/>
    <property type="match status" value="1"/>
</dbReference>
<keyword evidence="4" id="KW-0201">Cytochrome c-type biogenesis</keyword>
<dbReference type="AlphaFoldDB" id="A0A934IRE9"/>
<dbReference type="GO" id="GO:0017004">
    <property type="term" value="P:cytochrome complex assembly"/>
    <property type="evidence" value="ECO:0007669"/>
    <property type="project" value="UniProtKB-KW"/>
</dbReference>
<gene>
    <name evidence="9" type="primary">ccmA</name>
    <name evidence="9" type="ORF">JCR33_23710</name>
</gene>
<organism evidence="9 10">
    <name type="scientific">Acuticoccus mangrovi</name>
    <dbReference type="NCBI Taxonomy" id="2796142"/>
    <lineage>
        <taxon>Bacteria</taxon>
        <taxon>Pseudomonadati</taxon>
        <taxon>Pseudomonadota</taxon>
        <taxon>Alphaproteobacteria</taxon>
        <taxon>Hyphomicrobiales</taxon>
        <taxon>Amorphaceae</taxon>
        <taxon>Acuticoccus</taxon>
    </lineage>
</organism>
<comment type="caution">
    <text evidence="9">The sequence shown here is derived from an EMBL/GenBank/DDBJ whole genome shotgun (WGS) entry which is preliminary data.</text>
</comment>
<evidence type="ECO:0000256" key="3">
    <source>
        <dbReference type="ARBA" id="ARBA00022741"/>
    </source>
</evidence>
<evidence type="ECO:0000256" key="5">
    <source>
        <dbReference type="ARBA" id="ARBA00022840"/>
    </source>
</evidence>
<keyword evidence="10" id="KW-1185">Reference proteome</keyword>
<dbReference type="Proteomes" id="UP000609531">
    <property type="component" value="Unassembled WGS sequence"/>
</dbReference>
<evidence type="ECO:0000313" key="10">
    <source>
        <dbReference type="Proteomes" id="UP000609531"/>
    </source>
</evidence>
<dbReference type="RefSeq" id="WP_198884630.1">
    <property type="nucleotide sequence ID" value="NZ_JAEKJA010000037.1"/>
</dbReference>
<dbReference type="PANTHER" id="PTHR43499:SF1">
    <property type="entry name" value="ABC TRANSPORTER I FAMILY MEMBER 1"/>
    <property type="match status" value="1"/>
</dbReference>
<protein>
    <submittedName>
        <fullName evidence="9">Heme ABC exporter ATP-binding protein CcmA</fullName>
    </submittedName>
</protein>
<keyword evidence="3" id="KW-0547">Nucleotide-binding</keyword>
<proteinExistence type="inferred from homology"/>
<keyword evidence="7" id="KW-0472">Membrane</keyword>
<evidence type="ECO:0000259" key="8">
    <source>
        <dbReference type="PROSITE" id="PS50893"/>
    </source>
</evidence>
<accession>A0A934IRE9</accession>
<dbReference type="GO" id="GO:0005524">
    <property type="term" value="F:ATP binding"/>
    <property type="evidence" value="ECO:0007669"/>
    <property type="project" value="UniProtKB-KW"/>
</dbReference>
<keyword evidence="6" id="KW-1278">Translocase</keyword>
<reference evidence="9" key="1">
    <citation type="submission" date="2020-12" db="EMBL/GenBank/DDBJ databases">
        <title>Bacterial taxonomy.</title>
        <authorList>
            <person name="Pan X."/>
        </authorList>
    </citation>
    <scope>NUCLEOTIDE SEQUENCE</scope>
    <source>
        <strain evidence="9">B2012</strain>
    </source>
</reference>
<sequence length="203" mass="21210">MVSLKVDCLVVERGGRRVIDGLSFAADPGEAVAVTGPNGVGKSTLLRAVAGLTAVVGGCITLSQWPERRQSAMHLVGHREAIKPQHSLLDNLAFWCRFLAAEPPADGVEATVEAALDAVGLVHLADAPAELLSQGQRRRLALARLLVAPRPLWLLDEPTAGLDTASRARLAGLLARHLDGGGLLLAATHEEIGVPTRALALAA</sequence>
<keyword evidence="2" id="KW-0813">Transport</keyword>
<dbReference type="SUPFAM" id="SSF52540">
    <property type="entry name" value="P-loop containing nucleoside triphosphate hydrolases"/>
    <property type="match status" value="1"/>
</dbReference>
<dbReference type="PANTHER" id="PTHR43499">
    <property type="entry name" value="ABC TRANSPORTER I FAMILY MEMBER 1"/>
    <property type="match status" value="1"/>
</dbReference>